<organism evidence="1 2">
    <name type="scientific">Lachnospira hominis</name>
    <name type="common">ex Liu et al. 2021</name>
    <dbReference type="NCBI Taxonomy" id="2763051"/>
    <lineage>
        <taxon>Bacteria</taxon>
        <taxon>Bacillati</taxon>
        <taxon>Bacillota</taxon>
        <taxon>Clostridia</taxon>
        <taxon>Lachnospirales</taxon>
        <taxon>Lachnospiraceae</taxon>
        <taxon>Lachnospira</taxon>
    </lineage>
</organism>
<gene>
    <name evidence="1" type="ORF">H8S01_04955</name>
</gene>
<protein>
    <submittedName>
        <fullName evidence="1">Uncharacterized protein</fullName>
    </submittedName>
</protein>
<name>A0ABR7FYN0_9FIRM</name>
<keyword evidence="2" id="KW-1185">Reference proteome</keyword>
<evidence type="ECO:0000313" key="1">
    <source>
        <dbReference type="EMBL" id="MBC5680312.1"/>
    </source>
</evidence>
<dbReference type="EMBL" id="JACOPD010000003">
    <property type="protein sequence ID" value="MBC5680312.1"/>
    <property type="molecule type" value="Genomic_DNA"/>
</dbReference>
<sequence length="163" mass="19453">MWYEKDFTIPVFCKKVRFDYDENTGDYIGKFKISGSSSDKLLKKLDNAFDRSRIGDYKALSYQNITVYPYELNATVVEDKAMRSLIYYYEEEKTEPDTDKIFDEDWMIEAGAELLAYYIIYPRYIEGATKYQKPQNGEIPKSYIVIYKNTDNEYYFCIKHTDY</sequence>
<dbReference type="RefSeq" id="WP_186836403.1">
    <property type="nucleotide sequence ID" value="NZ_JACOPD010000003.1"/>
</dbReference>
<dbReference type="Proteomes" id="UP000628463">
    <property type="component" value="Unassembled WGS sequence"/>
</dbReference>
<proteinExistence type="predicted"/>
<evidence type="ECO:0000313" key="2">
    <source>
        <dbReference type="Proteomes" id="UP000628463"/>
    </source>
</evidence>
<reference evidence="1 2" key="1">
    <citation type="submission" date="2020-08" db="EMBL/GenBank/DDBJ databases">
        <title>Genome public.</title>
        <authorList>
            <person name="Liu C."/>
            <person name="Sun Q."/>
        </authorList>
    </citation>
    <scope>NUCLEOTIDE SEQUENCE [LARGE SCALE GENOMIC DNA]</scope>
    <source>
        <strain evidence="1 2">NSJ-43</strain>
    </source>
</reference>
<accession>A0ABR7FYN0</accession>
<comment type="caution">
    <text evidence="1">The sequence shown here is derived from an EMBL/GenBank/DDBJ whole genome shotgun (WGS) entry which is preliminary data.</text>
</comment>